<organism evidence="2 3">
    <name type="scientific">Methylorubrum extorquens (strain ATCC 14718 / DSM 1338 / JCM 2805 / NCIMB 9133 / AM1)</name>
    <name type="common">Methylobacterium extorquens</name>
    <dbReference type="NCBI Taxonomy" id="272630"/>
    <lineage>
        <taxon>Bacteria</taxon>
        <taxon>Pseudomonadati</taxon>
        <taxon>Pseudomonadota</taxon>
        <taxon>Alphaproteobacteria</taxon>
        <taxon>Hyphomicrobiales</taxon>
        <taxon>Methylobacteriaceae</taxon>
        <taxon>Methylorubrum</taxon>
    </lineage>
</organism>
<dbReference type="AlphaFoldDB" id="C5AU53"/>
<feature type="region of interest" description="Disordered" evidence="1">
    <location>
        <begin position="84"/>
        <end position="135"/>
    </location>
</feature>
<accession>C5AU53</accession>
<dbReference type="Proteomes" id="UP000009081">
    <property type="component" value="Chromosome"/>
</dbReference>
<reference evidence="2 3" key="1">
    <citation type="journal article" date="2009" name="PLoS ONE">
        <title>Methylobacterium genome sequences: a reference blueprint to investigate microbial metabolism of C1 compounds from natural and industrial sources.</title>
        <authorList>
            <person name="Vuilleumier S."/>
            <person name="Chistoserdova L."/>
            <person name="Lee M.-C."/>
            <person name="Bringel F."/>
            <person name="Lajus A."/>
            <person name="Zhou Y."/>
            <person name="Gourion B."/>
            <person name="Barbe V."/>
            <person name="Chang J."/>
            <person name="Cruveiller S."/>
            <person name="Dossat C."/>
            <person name="Gillett W."/>
            <person name="Gruffaz C."/>
            <person name="Haugen E."/>
            <person name="Hourcade E."/>
            <person name="Levy R."/>
            <person name="Mangenot S."/>
            <person name="Muller E."/>
            <person name="Nadalig T."/>
            <person name="Pagni M."/>
            <person name="Penny C."/>
            <person name="Peyraud R."/>
            <person name="Robinson D.G."/>
            <person name="Roche D."/>
            <person name="Rouy Z."/>
            <person name="Saenampechek C."/>
            <person name="Salvignol G."/>
            <person name="Vallenet D."/>
            <person name="Wu Z."/>
            <person name="Marx C.J."/>
            <person name="Vorholt J.A."/>
            <person name="Olson M.V."/>
            <person name="Kaul R."/>
            <person name="Weissenbach J."/>
            <person name="Medigue C."/>
            <person name="Lidstrom M.E."/>
        </authorList>
    </citation>
    <scope>NUCLEOTIDE SEQUENCE [LARGE SCALE GENOMIC DNA]</scope>
    <source>
        <strain evidence="3">ATCC 14718 / DSM 1338 / JCM 2805 / NCIMB 9133 / AM1</strain>
    </source>
</reference>
<dbReference type="EMBL" id="CP001510">
    <property type="protein sequence ID" value="ACS42752.1"/>
    <property type="molecule type" value="Genomic_DNA"/>
</dbReference>
<name>C5AU53_METEA</name>
<dbReference type="Gene3D" id="3.40.50.1000">
    <property type="entry name" value="HAD superfamily/HAD-like"/>
    <property type="match status" value="1"/>
</dbReference>
<sequence length="135" mass="14801">MFDLDGTLALTEHRAQVLIVPARRRTGAALTRLATGTSPHPMVRTLLALHNTSADVEIGSGRSDEVKDTTTTWLADHGLEHIPIRTRPRATAGPAVRGSRIHGGPVDVGVDRQRDRRARSQPRTRTARRHAAARR</sequence>
<evidence type="ECO:0000256" key="1">
    <source>
        <dbReference type="SAM" id="MobiDB-lite"/>
    </source>
</evidence>
<keyword evidence="3" id="KW-1185">Reference proteome</keyword>
<gene>
    <name evidence="2" type="ordered locus">MexAM1_META1p5148</name>
</gene>
<dbReference type="InterPro" id="IPR023214">
    <property type="entry name" value="HAD_sf"/>
</dbReference>
<dbReference type="KEGG" id="mea:Mex_1p5148"/>
<feature type="compositionally biased region" description="Basic residues" evidence="1">
    <location>
        <begin position="115"/>
        <end position="135"/>
    </location>
</feature>
<evidence type="ECO:0000313" key="2">
    <source>
        <dbReference type="EMBL" id="ACS42752.1"/>
    </source>
</evidence>
<proteinExistence type="predicted"/>
<evidence type="ECO:0000313" key="3">
    <source>
        <dbReference type="Proteomes" id="UP000009081"/>
    </source>
</evidence>
<dbReference type="HOGENOM" id="CLU_1883311_0_0_5"/>
<protein>
    <submittedName>
        <fullName evidence="2">Uncharacterized protein</fullName>
    </submittedName>
</protein>